<comment type="caution">
    <text evidence="1">The sequence shown here is derived from an EMBL/GenBank/DDBJ whole genome shotgun (WGS) entry which is preliminary data.</text>
</comment>
<dbReference type="EMBL" id="JAPFFF010000005">
    <property type="protein sequence ID" value="KAK8889990.1"/>
    <property type="molecule type" value="Genomic_DNA"/>
</dbReference>
<reference evidence="1 2" key="1">
    <citation type="submission" date="2024-04" db="EMBL/GenBank/DDBJ databases">
        <title>Tritrichomonas musculus Genome.</title>
        <authorList>
            <person name="Alves-Ferreira E."/>
            <person name="Grigg M."/>
            <person name="Lorenzi H."/>
            <person name="Galac M."/>
        </authorList>
    </citation>
    <scope>NUCLEOTIDE SEQUENCE [LARGE SCALE GENOMIC DNA]</scope>
    <source>
        <strain evidence="1 2">EAF2021</strain>
    </source>
</reference>
<gene>
    <name evidence="1" type="ORF">M9Y10_034747</name>
</gene>
<dbReference type="Proteomes" id="UP001470230">
    <property type="component" value="Unassembled WGS sequence"/>
</dbReference>
<keyword evidence="2" id="KW-1185">Reference proteome</keyword>
<proteinExistence type="predicted"/>
<sequence>MSNINIQLNEAQAKLQALHDDHRIYEGLQSLFKGNIVPGNQQTIELVAVAIRGNFSVPLKYTQSYASLKALYAYAQEKNDAMLCEWTERQITQVLGPNVLISIRNELQSKIKTVENFTLRKQFIENYRSMTINGLSSFTSKLGAGSFWGKNLKRIIRANAIREELTGSSDIPAIRTVSDLLKVSFYNEQTIKSGTDGHPEKIIKDSGVSPYVYIPSLIELYAPSRNIQAIFLSPFLKNGLLFKKFAIPNDVFEKLLKKNKFEESDYRELMTK</sequence>
<organism evidence="1 2">
    <name type="scientific">Tritrichomonas musculus</name>
    <dbReference type="NCBI Taxonomy" id="1915356"/>
    <lineage>
        <taxon>Eukaryota</taxon>
        <taxon>Metamonada</taxon>
        <taxon>Parabasalia</taxon>
        <taxon>Tritrichomonadida</taxon>
        <taxon>Tritrichomonadidae</taxon>
        <taxon>Tritrichomonas</taxon>
    </lineage>
</organism>
<protein>
    <submittedName>
        <fullName evidence="1">Uncharacterized protein</fullName>
    </submittedName>
</protein>
<evidence type="ECO:0000313" key="1">
    <source>
        <dbReference type="EMBL" id="KAK8889990.1"/>
    </source>
</evidence>
<accession>A0ABR2KFU5</accession>
<name>A0ABR2KFU5_9EUKA</name>
<evidence type="ECO:0000313" key="2">
    <source>
        <dbReference type="Proteomes" id="UP001470230"/>
    </source>
</evidence>